<protein>
    <recommendedName>
        <fullName evidence="3">Retrotransposon gag domain-containing protein</fullName>
    </recommendedName>
</protein>
<evidence type="ECO:0000313" key="1">
    <source>
        <dbReference type="EMBL" id="RDX98879.1"/>
    </source>
</evidence>
<evidence type="ECO:0000313" key="2">
    <source>
        <dbReference type="Proteomes" id="UP000257109"/>
    </source>
</evidence>
<name>A0A371H7V8_MUCPR</name>
<organism evidence="1 2">
    <name type="scientific">Mucuna pruriens</name>
    <name type="common">Velvet bean</name>
    <name type="synonym">Dolichos pruriens</name>
    <dbReference type="NCBI Taxonomy" id="157652"/>
    <lineage>
        <taxon>Eukaryota</taxon>
        <taxon>Viridiplantae</taxon>
        <taxon>Streptophyta</taxon>
        <taxon>Embryophyta</taxon>
        <taxon>Tracheophyta</taxon>
        <taxon>Spermatophyta</taxon>
        <taxon>Magnoliopsida</taxon>
        <taxon>eudicotyledons</taxon>
        <taxon>Gunneridae</taxon>
        <taxon>Pentapetalae</taxon>
        <taxon>rosids</taxon>
        <taxon>fabids</taxon>
        <taxon>Fabales</taxon>
        <taxon>Fabaceae</taxon>
        <taxon>Papilionoideae</taxon>
        <taxon>50 kb inversion clade</taxon>
        <taxon>NPAAA clade</taxon>
        <taxon>indigoferoid/millettioid clade</taxon>
        <taxon>Phaseoleae</taxon>
        <taxon>Mucuna</taxon>
    </lineage>
</organism>
<dbReference type="EMBL" id="QJKJ01003350">
    <property type="protein sequence ID" value="RDX98879.1"/>
    <property type="molecule type" value="Genomic_DNA"/>
</dbReference>
<reference evidence="1" key="1">
    <citation type="submission" date="2018-05" db="EMBL/GenBank/DDBJ databases">
        <title>Draft genome of Mucuna pruriens seed.</title>
        <authorList>
            <person name="Nnadi N.E."/>
            <person name="Vos R."/>
            <person name="Hasami M.H."/>
            <person name="Devisetty U.K."/>
            <person name="Aguiy J.C."/>
        </authorList>
    </citation>
    <scope>NUCLEOTIDE SEQUENCE [LARGE SCALE GENOMIC DNA]</scope>
    <source>
        <strain evidence="1">JCA_2017</strain>
    </source>
</reference>
<gene>
    <name evidence="1" type="ORF">CR513_18149</name>
</gene>
<dbReference type="OrthoDB" id="1434223at2759"/>
<dbReference type="Proteomes" id="UP000257109">
    <property type="component" value="Unassembled WGS sequence"/>
</dbReference>
<sequence>MECTNAQKLSTNGRTFVLAWRLNDWLSPRGTSKGFSWKPISQNSIRNKKEIKFLKLRQENMFVADYSTKFEELSRMRMGLKCVKFINNLRPEIKQVVNYQEIKQFPILVNRCRVYDEYSKARERKFGI</sequence>
<feature type="non-terminal residue" evidence="1">
    <location>
        <position position="1"/>
    </location>
</feature>
<accession>A0A371H7V8</accession>
<evidence type="ECO:0008006" key="3">
    <source>
        <dbReference type="Google" id="ProtNLM"/>
    </source>
</evidence>
<proteinExistence type="predicted"/>
<keyword evidence="2" id="KW-1185">Reference proteome</keyword>
<comment type="caution">
    <text evidence="1">The sequence shown here is derived from an EMBL/GenBank/DDBJ whole genome shotgun (WGS) entry which is preliminary data.</text>
</comment>
<dbReference type="AlphaFoldDB" id="A0A371H7V8"/>